<feature type="transmembrane region" description="Helical" evidence="1">
    <location>
        <begin position="141"/>
        <end position="161"/>
    </location>
</feature>
<keyword evidence="1" id="KW-0812">Transmembrane</keyword>
<keyword evidence="1" id="KW-0472">Membrane</keyword>
<name>A0A6L3ZF60_9FLAO</name>
<proteinExistence type="predicted"/>
<sequence>MEEQSTSRRLSVSQKTLLMYGGWILVCFILSFLLWDDFKSLSFHTFQKRGFDLAVPKLSFDFDQNLIFSGALCSIPLLHAVAMKFTQNRTFKGKSQAILTLIIGFAILGWWLYLEYLINTSIYTQTEGSSRIRVHLNDINFSKGLIIGILSGSVFSALLFYKKKKKGEMMEILDL</sequence>
<gene>
    <name evidence="2" type="ORF">F8C82_11200</name>
</gene>
<dbReference type="RefSeq" id="WP_151693674.1">
    <property type="nucleotide sequence ID" value="NZ_BMGX01000001.1"/>
</dbReference>
<feature type="transmembrane region" description="Helical" evidence="1">
    <location>
        <begin position="66"/>
        <end position="85"/>
    </location>
</feature>
<feature type="transmembrane region" description="Helical" evidence="1">
    <location>
        <begin position="97"/>
        <end position="114"/>
    </location>
</feature>
<dbReference type="EMBL" id="WBVQ01000002">
    <property type="protein sequence ID" value="KAB2816246.1"/>
    <property type="molecule type" value="Genomic_DNA"/>
</dbReference>
<accession>A0A6L3ZF60</accession>
<reference evidence="2 3" key="1">
    <citation type="submission" date="2019-10" db="EMBL/GenBank/DDBJ databases">
        <title>Genome sequence of Phaeocystidibacter marisrubri JCM30614 (type strain).</title>
        <authorList>
            <person name="Bowman J.P."/>
        </authorList>
    </citation>
    <scope>NUCLEOTIDE SEQUENCE [LARGE SCALE GENOMIC DNA]</scope>
    <source>
        <strain evidence="2 3">JCM 30614</strain>
    </source>
</reference>
<keyword evidence="3" id="KW-1185">Reference proteome</keyword>
<comment type="caution">
    <text evidence="2">The sequence shown here is derived from an EMBL/GenBank/DDBJ whole genome shotgun (WGS) entry which is preliminary data.</text>
</comment>
<dbReference type="AlphaFoldDB" id="A0A6L3ZF60"/>
<feature type="transmembrane region" description="Helical" evidence="1">
    <location>
        <begin position="17"/>
        <end position="35"/>
    </location>
</feature>
<evidence type="ECO:0000256" key="1">
    <source>
        <dbReference type="SAM" id="Phobius"/>
    </source>
</evidence>
<evidence type="ECO:0000313" key="3">
    <source>
        <dbReference type="Proteomes" id="UP000484164"/>
    </source>
</evidence>
<dbReference type="Proteomes" id="UP000484164">
    <property type="component" value="Unassembled WGS sequence"/>
</dbReference>
<keyword evidence="1" id="KW-1133">Transmembrane helix</keyword>
<organism evidence="2 3">
    <name type="scientific">Phaeocystidibacter marisrubri</name>
    <dbReference type="NCBI Taxonomy" id="1577780"/>
    <lineage>
        <taxon>Bacteria</taxon>
        <taxon>Pseudomonadati</taxon>
        <taxon>Bacteroidota</taxon>
        <taxon>Flavobacteriia</taxon>
        <taxon>Flavobacteriales</taxon>
        <taxon>Phaeocystidibacteraceae</taxon>
        <taxon>Phaeocystidibacter</taxon>
    </lineage>
</organism>
<evidence type="ECO:0000313" key="2">
    <source>
        <dbReference type="EMBL" id="KAB2816246.1"/>
    </source>
</evidence>
<protein>
    <submittedName>
        <fullName evidence="2">Uncharacterized protein</fullName>
    </submittedName>
</protein>